<dbReference type="InterPro" id="IPR027417">
    <property type="entry name" value="P-loop_NTPase"/>
</dbReference>
<sequence length="377" mass="39372">MNTHAVRLESAGAVVSVVSAEQAVTDWSARYFGTWWKAAEADPASVSAGALVTAGVDNREYDDIALAVTRSPHTSTTYARARLLLAADASGGVIRAVSPEGALAYRSEPGVSRLDVVGCRTGDVATATARLAREMVRGLLLRDGWAVLHASAVVQDGRTVLTFGDKGAGKTTTALALASRHGAGLLANDRVFVRPGERGGVDVLPWPSAAAVGLGLLEALGWFETARERLEAGETLHPTQDERVTEALLAGDRTPLWERGKELKTQVFPDQFTGWFGVPLATEGEAAALVFPRIEAGAAPAVDETGRVLGGADFMSGETEDRYPDVFALLGADGGGTAAACENVARRLAELPHHSVVLGHDVAANADFLAKVTGLAT</sequence>
<evidence type="ECO:0000313" key="1">
    <source>
        <dbReference type="EMBL" id="GAA4017328.1"/>
    </source>
</evidence>
<accession>A0ABP7SX42</accession>
<organism evidence="1 2">
    <name type="scientific">Streptomyces marokkonensis</name>
    <dbReference type="NCBI Taxonomy" id="324855"/>
    <lineage>
        <taxon>Bacteria</taxon>
        <taxon>Bacillati</taxon>
        <taxon>Actinomycetota</taxon>
        <taxon>Actinomycetes</taxon>
        <taxon>Kitasatosporales</taxon>
        <taxon>Streptomycetaceae</taxon>
        <taxon>Streptomyces</taxon>
    </lineage>
</organism>
<evidence type="ECO:0000313" key="2">
    <source>
        <dbReference type="Proteomes" id="UP001500034"/>
    </source>
</evidence>
<proteinExistence type="predicted"/>
<comment type="caution">
    <text evidence="1">The sequence shown here is derived from an EMBL/GenBank/DDBJ whole genome shotgun (WGS) entry which is preliminary data.</text>
</comment>
<reference evidence="2" key="1">
    <citation type="journal article" date="2019" name="Int. J. Syst. Evol. Microbiol.">
        <title>The Global Catalogue of Microorganisms (GCM) 10K type strain sequencing project: providing services to taxonomists for standard genome sequencing and annotation.</title>
        <authorList>
            <consortium name="The Broad Institute Genomics Platform"/>
            <consortium name="The Broad Institute Genome Sequencing Center for Infectious Disease"/>
            <person name="Wu L."/>
            <person name="Ma J."/>
        </authorList>
    </citation>
    <scope>NUCLEOTIDE SEQUENCE [LARGE SCALE GENOMIC DNA]</scope>
    <source>
        <strain evidence="2">JCM 17027</strain>
    </source>
</reference>
<name>A0ABP7SX42_9ACTN</name>
<dbReference type="EMBL" id="BAABCQ010000315">
    <property type="protein sequence ID" value="GAA4017328.1"/>
    <property type="molecule type" value="Genomic_DNA"/>
</dbReference>
<gene>
    <name evidence="1" type="ORF">GCM10022384_69980</name>
</gene>
<dbReference type="SUPFAM" id="SSF53795">
    <property type="entry name" value="PEP carboxykinase-like"/>
    <property type="match status" value="1"/>
</dbReference>
<keyword evidence="2" id="KW-1185">Reference proteome</keyword>
<dbReference type="Gene3D" id="3.40.50.300">
    <property type="entry name" value="P-loop containing nucleotide triphosphate hydrolases"/>
    <property type="match status" value="1"/>
</dbReference>
<protein>
    <submittedName>
        <fullName evidence="1">Uncharacterized protein</fullName>
    </submittedName>
</protein>
<dbReference type="RefSeq" id="WP_345598081.1">
    <property type="nucleotide sequence ID" value="NZ_BAABCQ010000315.1"/>
</dbReference>
<dbReference type="Proteomes" id="UP001500034">
    <property type="component" value="Unassembled WGS sequence"/>
</dbReference>